<dbReference type="EMBL" id="VSWD01000003">
    <property type="protein sequence ID" value="KAK3106178.1"/>
    <property type="molecule type" value="Genomic_DNA"/>
</dbReference>
<dbReference type="PROSITE" id="PS50055">
    <property type="entry name" value="TYR_PHOSPHATASE_PTP"/>
    <property type="match status" value="1"/>
</dbReference>
<dbReference type="PANTHER" id="PTHR19134:SF562">
    <property type="entry name" value="PROTEIN-TYROSINE-PHOSPHATASE"/>
    <property type="match status" value="1"/>
</dbReference>
<dbReference type="Pfam" id="PF00102">
    <property type="entry name" value="Y_phosphatase"/>
    <property type="match status" value="1"/>
</dbReference>
<keyword evidence="5" id="KW-0812">Transmembrane</keyword>
<evidence type="ECO:0000313" key="8">
    <source>
        <dbReference type="Proteomes" id="UP001186944"/>
    </source>
</evidence>
<sequence length="429" mass="48493">MSGICFENVECLGSEEFSECFNNTCQCREGFNLRSNGLCEVIGAPHAERVSADSNWPVIGSLIALLLIICAVALIVILVVIMKKRKKTKEPQYWYRELEARSIYNDKTAFPTKSRAYSGELEGGFMNVPDTKAMLWSRGREDSMIPIVADDEFPDDVIDEIPDISPIPINDFASVYTKKWEDKTLMEEFETLASASSRFPRTVAFHSNNKSKNRNNSYVPFDFNRVKLHRKDDKRDYINASFIKGLQGTCPCYIVTQSPLVDTQNDFWRMIWDTRSTSIVMLDTLSQQESYFPSKTSVPLKFDNITVEAVSCLNMQGFSYRCLRVAKDQYVFINECIMQYLKDHSLGGGLPSETKDGYEAERLHDVDVTVAGCDKDFHMLCGTFEGPGTASERVVLECPKGTIGRYVKLQITKGINNILSICEVKVIGK</sequence>
<dbReference type="PRINTS" id="PR00700">
    <property type="entry name" value="PRTYPHPHTASE"/>
</dbReference>
<evidence type="ECO:0000259" key="6">
    <source>
        <dbReference type="PROSITE" id="PS50055"/>
    </source>
</evidence>
<keyword evidence="5" id="KW-1133">Transmembrane helix</keyword>
<evidence type="ECO:0000256" key="4">
    <source>
        <dbReference type="ARBA" id="ARBA00022912"/>
    </source>
</evidence>
<dbReference type="PANTHER" id="PTHR19134">
    <property type="entry name" value="RECEPTOR-TYPE TYROSINE-PROTEIN PHOSPHATASE"/>
    <property type="match status" value="1"/>
</dbReference>
<dbReference type="SMART" id="SM00194">
    <property type="entry name" value="PTPc"/>
    <property type="match status" value="1"/>
</dbReference>
<organism evidence="7 8">
    <name type="scientific">Pinctada imbricata</name>
    <name type="common">Atlantic pearl-oyster</name>
    <name type="synonym">Pinctada martensii</name>
    <dbReference type="NCBI Taxonomy" id="66713"/>
    <lineage>
        <taxon>Eukaryota</taxon>
        <taxon>Metazoa</taxon>
        <taxon>Spiralia</taxon>
        <taxon>Lophotrochozoa</taxon>
        <taxon>Mollusca</taxon>
        <taxon>Bivalvia</taxon>
        <taxon>Autobranchia</taxon>
        <taxon>Pteriomorphia</taxon>
        <taxon>Pterioida</taxon>
        <taxon>Pterioidea</taxon>
        <taxon>Pteriidae</taxon>
        <taxon>Pinctada</taxon>
    </lineage>
</organism>
<dbReference type="SUPFAM" id="SSF49785">
    <property type="entry name" value="Galactose-binding domain-like"/>
    <property type="match status" value="1"/>
</dbReference>
<dbReference type="InterPro" id="IPR000242">
    <property type="entry name" value="PTP_cat"/>
</dbReference>
<dbReference type="AlphaFoldDB" id="A0AA89CCR6"/>
<evidence type="ECO:0000313" key="7">
    <source>
        <dbReference type="EMBL" id="KAK3106178.1"/>
    </source>
</evidence>
<dbReference type="EC" id="3.1.3.48" evidence="2"/>
<name>A0AA89CCR6_PINIB</name>
<dbReference type="InterPro" id="IPR008979">
    <property type="entry name" value="Galactose-bd-like_sf"/>
</dbReference>
<keyword evidence="3" id="KW-0378">Hydrolase</keyword>
<dbReference type="Proteomes" id="UP001186944">
    <property type="component" value="Unassembled WGS sequence"/>
</dbReference>
<reference evidence="7" key="1">
    <citation type="submission" date="2019-08" db="EMBL/GenBank/DDBJ databases">
        <title>The improved chromosome-level genome for the pearl oyster Pinctada fucata martensii using PacBio sequencing and Hi-C.</title>
        <authorList>
            <person name="Zheng Z."/>
        </authorList>
    </citation>
    <scope>NUCLEOTIDE SEQUENCE</scope>
    <source>
        <strain evidence="7">ZZ-2019</strain>
        <tissue evidence="7">Adductor muscle</tissue>
    </source>
</reference>
<evidence type="ECO:0000256" key="3">
    <source>
        <dbReference type="ARBA" id="ARBA00022801"/>
    </source>
</evidence>
<dbReference type="InterPro" id="IPR029021">
    <property type="entry name" value="Prot-tyrosine_phosphatase-like"/>
</dbReference>
<dbReference type="SUPFAM" id="SSF52799">
    <property type="entry name" value="(Phosphotyrosine protein) phosphatases II"/>
    <property type="match status" value="1"/>
</dbReference>
<comment type="caution">
    <text evidence="7">The sequence shown here is derived from an EMBL/GenBank/DDBJ whole genome shotgun (WGS) entry which is preliminary data.</text>
</comment>
<dbReference type="InterPro" id="IPR050348">
    <property type="entry name" value="Protein-Tyr_Phosphatase"/>
</dbReference>
<keyword evidence="4" id="KW-0904">Protein phosphatase</keyword>
<feature type="domain" description="Tyrosine-protein phosphatase" evidence="6">
    <location>
        <begin position="185"/>
        <end position="405"/>
    </location>
</feature>
<protein>
    <recommendedName>
        <fullName evidence="2">protein-tyrosine-phosphatase</fullName>
        <ecNumber evidence="2">3.1.3.48</ecNumber>
    </recommendedName>
</protein>
<keyword evidence="5" id="KW-0472">Membrane</keyword>
<proteinExistence type="inferred from homology"/>
<evidence type="ECO:0000256" key="2">
    <source>
        <dbReference type="ARBA" id="ARBA00013064"/>
    </source>
</evidence>
<dbReference type="GO" id="GO:0008045">
    <property type="term" value="P:motor neuron axon guidance"/>
    <property type="evidence" value="ECO:0007669"/>
    <property type="project" value="TreeGrafter"/>
</dbReference>
<dbReference type="GO" id="GO:0004725">
    <property type="term" value="F:protein tyrosine phosphatase activity"/>
    <property type="evidence" value="ECO:0007669"/>
    <property type="project" value="UniProtKB-EC"/>
</dbReference>
<gene>
    <name evidence="7" type="ORF">FSP39_014375</name>
</gene>
<comment type="similarity">
    <text evidence="1">Belongs to the protein-tyrosine phosphatase family.</text>
</comment>
<dbReference type="Gene3D" id="3.90.190.10">
    <property type="entry name" value="Protein tyrosine phosphatase superfamily"/>
    <property type="match status" value="1"/>
</dbReference>
<keyword evidence="8" id="KW-1185">Reference proteome</keyword>
<feature type="transmembrane region" description="Helical" evidence="5">
    <location>
        <begin position="58"/>
        <end position="81"/>
    </location>
</feature>
<evidence type="ECO:0000256" key="1">
    <source>
        <dbReference type="ARBA" id="ARBA00009580"/>
    </source>
</evidence>
<accession>A0AA89CCR6</accession>
<evidence type="ECO:0000256" key="5">
    <source>
        <dbReference type="SAM" id="Phobius"/>
    </source>
</evidence>
<dbReference type="CDD" id="cd00047">
    <property type="entry name" value="PTPc"/>
    <property type="match status" value="1"/>
</dbReference>
<dbReference type="Gene3D" id="2.60.120.260">
    <property type="entry name" value="Galactose-binding domain-like"/>
    <property type="match status" value="1"/>
</dbReference>